<gene>
    <name evidence="1" type="ORF">S06H3_02428</name>
</gene>
<dbReference type="EMBL" id="BARV01000709">
    <property type="protein sequence ID" value="GAI01511.1"/>
    <property type="molecule type" value="Genomic_DNA"/>
</dbReference>
<dbReference type="AlphaFoldDB" id="X1L6K9"/>
<comment type="caution">
    <text evidence="1">The sequence shown here is derived from an EMBL/GenBank/DDBJ whole genome shotgun (WGS) entry which is preliminary data.</text>
</comment>
<proteinExistence type="predicted"/>
<accession>X1L6K9</accession>
<protein>
    <submittedName>
        <fullName evidence="1">Uncharacterized protein</fullName>
    </submittedName>
</protein>
<evidence type="ECO:0000313" key="1">
    <source>
        <dbReference type="EMBL" id="GAI01511.1"/>
    </source>
</evidence>
<sequence length="98" mass="11230">MLRDTVSVVSGEWMTSYQVETAMIRIWGMTRKKTRELLEELVQIGDCLMEKDDKTYDMKYHLNPKRVPFWLGPQGVKAIPAGIVQAVRITMLASSLEV</sequence>
<reference evidence="1" key="1">
    <citation type="journal article" date="2014" name="Front. Microbiol.">
        <title>High frequency of phylogenetically diverse reductive dehalogenase-homologous genes in deep subseafloor sedimentary metagenomes.</title>
        <authorList>
            <person name="Kawai M."/>
            <person name="Futagami T."/>
            <person name="Toyoda A."/>
            <person name="Takaki Y."/>
            <person name="Nishi S."/>
            <person name="Hori S."/>
            <person name="Arai W."/>
            <person name="Tsubouchi T."/>
            <person name="Morono Y."/>
            <person name="Uchiyama I."/>
            <person name="Ito T."/>
            <person name="Fujiyama A."/>
            <person name="Inagaki F."/>
            <person name="Takami H."/>
        </authorList>
    </citation>
    <scope>NUCLEOTIDE SEQUENCE</scope>
    <source>
        <strain evidence="1">Expedition CK06-06</strain>
    </source>
</reference>
<organism evidence="1">
    <name type="scientific">marine sediment metagenome</name>
    <dbReference type="NCBI Taxonomy" id="412755"/>
    <lineage>
        <taxon>unclassified sequences</taxon>
        <taxon>metagenomes</taxon>
        <taxon>ecological metagenomes</taxon>
    </lineage>
</organism>
<name>X1L6K9_9ZZZZ</name>